<dbReference type="InterPro" id="IPR001509">
    <property type="entry name" value="Epimerase_deHydtase"/>
</dbReference>
<comment type="caution">
    <text evidence="4">The sequence shown here is derived from an EMBL/GenBank/DDBJ whole genome shotgun (WGS) entry which is preliminary data.</text>
</comment>
<dbReference type="PANTHER" id="PTHR10366:SF564">
    <property type="entry name" value="STEROL-4-ALPHA-CARBOXYLATE 3-DEHYDROGENASE, DECARBOXYLATING"/>
    <property type="match status" value="1"/>
</dbReference>
<comment type="similarity">
    <text evidence="2">Belongs to the NAD(P)-dependent epimerase/dehydratase family. Dihydroflavonol-4-reductase subfamily.</text>
</comment>
<sequence length="331" mass="35189">MLVTGGTGYLAGWVIVELLGRGFAVRATVRDVLRAERAREALLAHGPADASLELVEADLMADEGWSEALSGVSAVVHTASPMPFDSSVDLVAAATQGASRVLRHAAAAGVTRVVVTSSGVAAYPPDASQVMSEREWTASSGDPLQAYPDSKIHAERLAWDLADELGLELTTVLPSFMLGPPAGDADRSGTIGVVRRLVSGGVPAVPRLGWNVVDVRDEAVLHVLALLDPAAVGQRYLGAGDFVWYRELAATLRGGLPDVQTRIPTRQLPDVLVRLMARRDRQLRMIVGELGVQRRADCSKAVRELGWHRRPVEVTILDTGHAVTQDAGPAA</sequence>
<reference evidence="4" key="1">
    <citation type="submission" date="2022-05" db="EMBL/GenBank/DDBJ databases">
        <authorList>
            <person name="Tuo L."/>
        </authorList>
    </citation>
    <scope>NUCLEOTIDE SEQUENCE</scope>
    <source>
        <strain evidence="4">BSK12Z-4</strain>
    </source>
</reference>
<gene>
    <name evidence="4" type="ORF">M8330_13915</name>
</gene>
<keyword evidence="5" id="KW-1185">Reference proteome</keyword>
<accession>A0A9X2D8R2</accession>
<dbReference type="InterPro" id="IPR036291">
    <property type="entry name" value="NAD(P)-bd_dom_sf"/>
</dbReference>
<evidence type="ECO:0000256" key="1">
    <source>
        <dbReference type="ARBA" id="ARBA00023002"/>
    </source>
</evidence>
<feature type="domain" description="NAD-dependent epimerase/dehydratase" evidence="3">
    <location>
        <begin position="1"/>
        <end position="232"/>
    </location>
</feature>
<dbReference type="SUPFAM" id="SSF51735">
    <property type="entry name" value="NAD(P)-binding Rossmann-fold domains"/>
    <property type="match status" value="1"/>
</dbReference>
<dbReference type="AlphaFoldDB" id="A0A9X2D8R2"/>
<dbReference type="Gene3D" id="3.40.50.720">
    <property type="entry name" value="NAD(P)-binding Rossmann-like Domain"/>
    <property type="match status" value="1"/>
</dbReference>
<dbReference type="PANTHER" id="PTHR10366">
    <property type="entry name" value="NAD DEPENDENT EPIMERASE/DEHYDRATASE"/>
    <property type="match status" value="1"/>
</dbReference>
<dbReference type="GO" id="GO:0016616">
    <property type="term" value="F:oxidoreductase activity, acting on the CH-OH group of donors, NAD or NADP as acceptor"/>
    <property type="evidence" value="ECO:0007669"/>
    <property type="project" value="TreeGrafter"/>
</dbReference>
<dbReference type="EMBL" id="JAMOIL010000017">
    <property type="protein sequence ID" value="MCM0621387.1"/>
    <property type="molecule type" value="Genomic_DNA"/>
</dbReference>
<dbReference type="Pfam" id="PF01370">
    <property type="entry name" value="Epimerase"/>
    <property type="match status" value="1"/>
</dbReference>
<dbReference type="InterPro" id="IPR050425">
    <property type="entry name" value="NAD(P)_dehydrat-like"/>
</dbReference>
<protein>
    <submittedName>
        <fullName evidence="4">NAD-dependent epimerase/dehydratase family protein</fullName>
    </submittedName>
</protein>
<keyword evidence="1" id="KW-0560">Oxidoreductase</keyword>
<name>A0A9X2D8R2_9ACTN</name>
<evidence type="ECO:0000313" key="5">
    <source>
        <dbReference type="Proteomes" id="UP001139485"/>
    </source>
</evidence>
<evidence type="ECO:0000259" key="3">
    <source>
        <dbReference type="Pfam" id="PF01370"/>
    </source>
</evidence>
<evidence type="ECO:0000313" key="4">
    <source>
        <dbReference type="EMBL" id="MCM0621387.1"/>
    </source>
</evidence>
<proteinExistence type="inferred from homology"/>
<evidence type="ECO:0000256" key="2">
    <source>
        <dbReference type="ARBA" id="ARBA00023445"/>
    </source>
</evidence>
<dbReference type="Proteomes" id="UP001139485">
    <property type="component" value="Unassembled WGS sequence"/>
</dbReference>
<organism evidence="4 5">
    <name type="scientific">Nocardioides bruguierae</name>
    <dbReference type="NCBI Taxonomy" id="2945102"/>
    <lineage>
        <taxon>Bacteria</taxon>
        <taxon>Bacillati</taxon>
        <taxon>Actinomycetota</taxon>
        <taxon>Actinomycetes</taxon>
        <taxon>Propionibacteriales</taxon>
        <taxon>Nocardioidaceae</taxon>
        <taxon>Nocardioides</taxon>
    </lineage>
</organism>